<feature type="non-terminal residue" evidence="8">
    <location>
        <position position="1"/>
    </location>
</feature>
<organism evidence="8 9">
    <name type="scientific">Chunga burmeisteri</name>
    <name type="common">Black-legged seriema</name>
    <dbReference type="NCBI Taxonomy" id="1352770"/>
    <lineage>
        <taxon>Eukaryota</taxon>
        <taxon>Metazoa</taxon>
        <taxon>Chordata</taxon>
        <taxon>Craniata</taxon>
        <taxon>Vertebrata</taxon>
        <taxon>Euteleostomi</taxon>
        <taxon>Archelosauria</taxon>
        <taxon>Archosauria</taxon>
        <taxon>Dinosauria</taxon>
        <taxon>Saurischia</taxon>
        <taxon>Theropoda</taxon>
        <taxon>Coelurosauria</taxon>
        <taxon>Aves</taxon>
        <taxon>Neognathae</taxon>
        <taxon>Neoaves</taxon>
        <taxon>Telluraves</taxon>
        <taxon>Australaves</taxon>
        <taxon>Cariamiformes</taxon>
        <taxon>Cariamidae</taxon>
        <taxon>Chunga</taxon>
    </lineage>
</organism>
<dbReference type="OrthoDB" id="7357196at2759"/>
<dbReference type="GO" id="GO:0038023">
    <property type="term" value="F:signaling receptor activity"/>
    <property type="evidence" value="ECO:0007669"/>
    <property type="project" value="TreeGrafter"/>
</dbReference>
<dbReference type="Proteomes" id="UP000541181">
    <property type="component" value="Unassembled WGS sequence"/>
</dbReference>
<keyword evidence="6" id="KW-0812">Transmembrane</keyword>
<dbReference type="InterPro" id="IPR051527">
    <property type="entry name" value="KLR_subfamily_B"/>
</dbReference>
<evidence type="ECO:0000256" key="1">
    <source>
        <dbReference type="ARBA" id="ARBA00004606"/>
    </source>
</evidence>
<dbReference type="PANTHER" id="PTHR46784:SF1">
    <property type="entry name" value="KILLER CELL LECTIN-LIKE RECEPTOR SUBFAMILY B MEMBER 1"/>
    <property type="match status" value="1"/>
</dbReference>
<evidence type="ECO:0000256" key="3">
    <source>
        <dbReference type="ARBA" id="ARBA00022968"/>
    </source>
</evidence>
<evidence type="ECO:0000256" key="2">
    <source>
        <dbReference type="ARBA" id="ARBA00022734"/>
    </source>
</evidence>
<dbReference type="InterPro" id="IPR016186">
    <property type="entry name" value="C-type_lectin-like/link_sf"/>
</dbReference>
<comment type="subcellular location">
    <subcellularLocation>
        <location evidence="1">Membrane</location>
        <topology evidence="1">Single-pass type II membrane protein</topology>
    </subcellularLocation>
</comment>
<dbReference type="Pfam" id="PF00059">
    <property type="entry name" value="Lectin_C"/>
    <property type="match status" value="1"/>
</dbReference>
<dbReference type="InterPro" id="IPR016187">
    <property type="entry name" value="CTDL_fold"/>
</dbReference>
<evidence type="ECO:0000256" key="6">
    <source>
        <dbReference type="SAM" id="Phobius"/>
    </source>
</evidence>
<keyword evidence="2" id="KW-0430">Lectin</keyword>
<keyword evidence="3" id="KW-0735">Signal-anchor</keyword>
<evidence type="ECO:0000259" key="7">
    <source>
        <dbReference type="PROSITE" id="PS50041"/>
    </source>
</evidence>
<sequence>MSENIIYADLNLTESTSPRLQKITDVQGSTYAEVKVQSKDTNPAASYTSSGKRCCSRTCVTVLVAVIFLISLLVLVICLILKDDQTASSPPASKPSSNIYEEVPSCPQSWERSGKKCYFFSQTQKINDWNASREECIHMNSDLVIIDNEEELKYLASQSRGHYYLLGLTYSESEKKWKWINNMEHSTDMFTIGGDSTDYFCAVIGPGKVETASCNGSSTTRNMCEKDANISERQKKS</sequence>
<comment type="caution">
    <text evidence="8">The sequence shown here is derived from an EMBL/GenBank/DDBJ whole genome shotgun (WGS) entry which is preliminary data.</text>
</comment>
<dbReference type="SMART" id="SM00034">
    <property type="entry name" value="CLECT"/>
    <property type="match status" value="1"/>
</dbReference>
<dbReference type="Gene3D" id="3.10.100.10">
    <property type="entry name" value="Mannose-Binding Protein A, subunit A"/>
    <property type="match status" value="1"/>
</dbReference>
<dbReference type="CDD" id="cd03593">
    <property type="entry name" value="CLECT_NK_receptors_like"/>
    <property type="match status" value="1"/>
</dbReference>
<evidence type="ECO:0000256" key="5">
    <source>
        <dbReference type="ARBA" id="ARBA00023157"/>
    </source>
</evidence>
<name>A0A7K5GWG6_9AVES</name>
<dbReference type="PANTHER" id="PTHR46784">
    <property type="entry name" value="KILLER CELL LECTIN-LIKE RECEPTOR SUBFAMILY B MEMBER 1"/>
    <property type="match status" value="1"/>
</dbReference>
<feature type="transmembrane region" description="Helical" evidence="6">
    <location>
        <begin position="60"/>
        <end position="81"/>
    </location>
</feature>
<dbReference type="InterPro" id="IPR001304">
    <property type="entry name" value="C-type_lectin-like"/>
</dbReference>
<feature type="domain" description="C-type lectin" evidence="7">
    <location>
        <begin position="113"/>
        <end position="215"/>
    </location>
</feature>
<dbReference type="SUPFAM" id="SSF56436">
    <property type="entry name" value="C-type lectin-like"/>
    <property type="match status" value="1"/>
</dbReference>
<feature type="non-terminal residue" evidence="8">
    <location>
        <position position="237"/>
    </location>
</feature>
<dbReference type="GO" id="GO:0009986">
    <property type="term" value="C:cell surface"/>
    <property type="evidence" value="ECO:0007669"/>
    <property type="project" value="TreeGrafter"/>
</dbReference>
<proteinExistence type="predicted"/>
<protein>
    <submittedName>
        <fullName evidence="8">KRBBB protein</fullName>
    </submittedName>
</protein>
<dbReference type="GO" id="GO:0042269">
    <property type="term" value="P:regulation of natural killer cell mediated cytotoxicity"/>
    <property type="evidence" value="ECO:0007669"/>
    <property type="project" value="TreeGrafter"/>
</dbReference>
<gene>
    <name evidence="8" type="primary">Klrb1b_0</name>
    <name evidence="8" type="ORF">CHUBUR_R15351</name>
</gene>
<accession>A0A7K5GWG6</accession>
<dbReference type="GO" id="GO:0030246">
    <property type="term" value="F:carbohydrate binding"/>
    <property type="evidence" value="ECO:0007669"/>
    <property type="project" value="UniProtKB-KW"/>
</dbReference>
<reference evidence="8 9" key="1">
    <citation type="submission" date="2019-09" db="EMBL/GenBank/DDBJ databases">
        <title>Bird 10,000 Genomes (B10K) Project - Family phase.</title>
        <authorList>
            <person name="Zhang G."/>
        </authorList>
    </citation>
    <scope>NUCLEOTIDE SEQUENCE [LARGE SCALE GENOMIC DNA]</scope>
    <source>
        <strain evidence="8">B10K-CU-031-22</strain>
    </source>
</reference>
<evidence type="ECO:0000313" key="9">
    <source>
        <dbReference type="Proteomes" id="UP000541181"/>
    </source>
</evidence>
<dbReference type="PROSITE" id="PS50041">
    <property type="entry name" value="C_TYPE_LECTIN_2"/>
    <property type="match status" value="1"/>
</dbReference>
<keyword evidence="6" id="KW-0472">Membrane</keyword>
<keyword evidence="5" id="KW-1015">Disulfide bond</keyword>
<dbReference type="GO" id="GO:0005886">
    <property type="term" value="C:plasma membrane"/>
    <property type="evidence" value="ECO:0007669"/>
    <property type="project" value="TreeGrafter"/>
</dbReference>
<dbReference type="EMBL" id="VZRC01000670">
    <property type="protein sequence ID" value="NWS61398.1"/>
    <property type="molecule type" value="Genomic_DNA"/>
</dbReference>
<keyword evidence="4 6" id="KW-1133">Transmembrane helix</keyword>
<evidence type="ECO:0000256" key="4">
    <source>
        <dbReference type="ARBA" id="ARBA00022989"/>
    </source>
</evidence>
<keyword evidence="9" id="KW-1185">Reference proteome</keyword>
<dbReference type="AlphaFoldDB" id="A0A7K5GWG6"/>
<dbReference type="InterPro" id="IPR033992">
    <property type="entry name" value="NKR-like_CTLD"/>
</dbReference>
<evidence type="ECO:0000313" key="8">
    <source>
        <dbReference type="EMBL" id="NWS61398.1"/>
    </source>
</evidence>